<dbReference type="Proteomes" id="UP000236754">
    <property type="component" value="Unassembled WGS sequence"/>
</dbReference>
<gene>
    <name evidence="1" type="ORF">SAMN05216223_102220</name>
</gene>
<proteinExistence type="predicted"/>
<name>A0A1H5VCX0_9ACTN</name>
<keyword evidence="2" id="KW-1185">Reference proteome</keyword>
<dbReference type="EMBL" id="FNVU01000002">
    <property type="protein sequence ID" value="SEF84297.1"/>
    <property type="molecule type" value="Genomic_DNA"/>
</dbReference>
<reference evidence="1 2" key="1">
    <citation type="submission" date="2016-10" db="EMBL/GenBank/DDBJ databases">
        <authorList>
            <person name="de Groot N.N."/>
        </authorList>
    </citation>
    <scope>NUCLEOTIDE SEQUENCE [LARGE SCALE GENOMIC DNA]</scope>
    <source>
        <strain evidence="1 2">CGMCC 4.2023</strain>
    </source>
</reference>
<evidence type="ECO:0000313" key="1">
    <source>
        <dbReference type="EMBL" id="SEF84297.1"/>
    </source>
</evidence>
<accession>A0A1H5VCX0</accession>
<dbReference type="RefSeq" id="WP_146088196.1">
    <property type="nucleotide sequence ID" value="NZ_FNVU01000002.1"/>
</dbReference>
<dbReference type="AlphaFoldDB" id="A0A1H5VCX0"/>
<sequence>MDEPSAFPPEVGQVARDTQVQRLGLVLGVACGRVRLRALATGRVWEAPLPAVRRITPREELAARMAAANARSLG</sequence>
<protein>
    <submittedName>
        <fullName evidence="1">Uncharacterized protein</fullName>
    </submittedName>
</protein>
<dbReference type="OrthoDB" id="3855669at2"/>
<evidence type="ECO:0000313" key="2">
    <source>
        <dbReference type="Proteomes" id="UP000236754"/>
    </source>
</evidence>
<organism evidence="1 2">
    <name type="scientific">Actinacidiphila yanglinensis</name>
    <dbReference type="NCBI Taxonomy" id="310779"/>
    <lineage>
        <taxon>Bacteria</taxon>
        <taxon>Bacillati</taxon>
        <taxon>Actinomycetota</taxon>
        <taxon>Actinomycetes</taxon>
        <taxon>Kitasatosporales</taxon>
        <taxon>Streptomycetaceae</taxon>
        <taxon>Actinacidiphila</taxon>
    </lineage>
</organism>